<name>A0A7T4QZW8_9GAMM</name>
<keyword evidence="1" id="KW-1133">Transmembrane helix</keyword>
<dbReference type="RefSeq" id="WP_198569350.1">
    <property type="nucleotide sequence ID" value="NZ_CP066167.1"/>
</dbReference>
<dbReference type="AlphaFoldDB" id="A0A7T4QZW8"/>
<sequence length="146" mass="15709">MLVAHHRVVAAMRVPARALFATAALFNFATAAALFFFSRELFIAMELSALYRAELVPWLRQLAGLILVFGIGYGMVAWRPVEYRSLAVLGCIGKLAVVVLSIANAMVLPALLPGLWVAAVDGVFGVLFALYLLSSKPCRSSPTGLN</sequence>
<feature type="transmembrane region" description="Helical" evidence="1">
    <location>
        <begin position="114"/>
        <end position="133"/>
    </location>
</feature>
<proteinExistence type="predicted"/>
<accession>A0A7T4QZW8</accession>
<evidence type="ECO:0000256" key="1">
    <source>
        <dbReference type="SAM" id="Phobius"/>
    </source>
</evidence>
<feature type="transmembrane region" description="Helical" evidence="1">
    <location>
        <begin position="58"/>
        <end position="78"/>
    </location>
</feature>
<evidence type="ECO:0000313" key="3">
    <source>
        <dbReference type="Proteomes" id="UP000596063"/>
    </source>
</evidence>
<keyword evidence="1" id="KW-0812">Transmembrane</keyword>
<organism evidence="2 3">
    <name type="scientific">Spongiibacter nanhainus</name>
    <dbReference type="NCBI Taxonomy" id="2794344"/>
    <lineage>
        <taxon>Bacteria</taxon>
        <taxon>Pseudomonadati</taxon>
        <taxon>Pseudomonadota</taxon>
        <taxon>Gammaproteobacteria</taxon>
        <taxon>Cellvibrionales</taxon>
        <taxon>Spongiibacteraceae</taxon>
        <taxon>Spongiibacter</taxon>
    </lineage>
</organism>
<feature type="transmembrane region" description="Helical" evidence="1">
    <location>
        <begin position="18"/>
        <end position="38"/>
    </location>
</feature>
<gene>
    <name evidence="2" type="ORF">I6N98_16145</name>
</gene>
<keyword evidence="3" id="KW-1185">Reference proteome</keyword>
<reference evidence="2 3" key="1">
    <citation type="submission" date="2020-12" db="EMBL/GenBank/DDBJ databases">
        <authorList>
            <person name="Shan Y."/>
        </authorList>
    </citation>
    <scope>NUCLEOTIDE SEQUENCE [LARGE SCALE GENOMIC DNA]</scope>
    <source>
        <strain evidence="3">csc3.9</strain>
    </source>
</reference>
<dbReference type="KEGG" id="snan:I6N98_16145"/>
<dbReference type="Proteomes" id="UP000596063">
    <property type="component" value="Chromosome"/>
</dbReference>
<evidence type="ECO:0000313" key="2">
    <source>
        <dbReference type="EMBL" id="QQD17851.1"/>
    </source>
</evidence>
<feature type="transmembrane region" description="Helical" evidence="1">
    <location>
        <begin position="85"/>
        <end position="108"/>
    </location>
</feature>
<dbReference type="EMBL" id="CP066167">
    <property type="protein sequence ID" value="QQD17851.1"/>
    <property type="molecule type" value="Genomic_DNA"/>
</dbReference>
<protein>
    <submittedName>
        <fullName evidence="2">Uncharacterized protein</fullName>
    </submittedName>
</protein>
<keyword evidence="1" id="KW-0472">Membrane</keyword>